<gene>
    <name evidence="1" type="ORF">IHQ68_17030</name>
</gene>
<reference evidence="1" key="1">
    <citation type="submission" date="2020-10" db="EMBL/GenBank/DDBJ databases">
        <authorList>
            <person name="Abbas A."/>
            <person name="Razzaq R."/>
            <person name="Waqas M."/>
            <person name="Abbas N."/>
            <person name="Nielsen T.K."/>
            <person name="Hansen L.H."/>
            <person name="Hussain S."/>
            <person name="Shahid M."/>
        </authorList>
    </citation>
    <scope>NUCLEOTIDE SEQUENCE</scope>
    <source>
        <strain evidence="1">S14</strain>
    </source>
</reference>
<proteinExistence type="predicted"/>
<comment type="caution">
    <text evidence="1">The sequence shown here is derived from an EMBL/GenBank/DDBJ whole genome shotgun (WGS) entry which is preliminary data.</text>
</comment>
<evidence type="ECO:0000313" key="2">
    <source>
        <dbReference type="Proteomes" id="UP001181622"/>
    </source>
</evidence>
<sequence length="192" mass="19576">MNDHGNGAPQAGTVAMAVRGCSQAVLIVSVLALTAAPAWAIDLTKISGLGGEGWTTKSATPELVQLSCTSPVCPPAGQLAIASRPAPDAARDEVIDDPQGSLAGYRKGFEKSSVAQACSFENFRAQKVGETGARIEMDGDCPSGLVVMMATIFDKSQGGSISVVASSQDRAKAARLRDQTVASIDGAIGAAR</sequence>
<protein>
    <submittedName>
        <fullName evidence="1">Uncharacterized protein</fullName>
    </submittedName>
</protein>
<organism evidence="1 2">
    <name type="scientific">Chelatococcus sambhunathii</name>
    <dbReference type="NCBI Taxonomy" id="363953"/>
    <lineage>
        <taxon>Bacteria</taxon>
        <taxon>Pseudomonadati</taxon>
        <taxon>Pseudomonadota</taxon>
        <taxon>Alphaproteobacteria</taxon>
        <taxon>Hyphomicrobiales</taxon>
        <taxon>Chelatococcaceae</taxon>
        <taxon>Chelatococcus</taxon>
    </lineage>
</organism>
<name>A0ABU1DJL0_9HYPH</name>
<evidence type="ECO:0000313" key="1">
    <source>
        <dbReference type="EMBL" id="MDR4308324.1"/>
    </source>
</evidence>
<dbReference type="EMBL" id="JADBEO010000047">
    <property type="protein sequence ID" value="MDR4308324.1"/>
    <property type="molecule type" value="Genomic_DNA"/>
</dbReference>
<keyword evidence="2" id="KW-1185">Reference proteome</keyword>
<dbReference type="RefSeq" id="WP_309393982.1">
    <property type="nucleotide sequence ID" value="NZ_JADBEO010000047.1"/>
</dbReference>
<dbReference type="Proteomes" id="UP001181622">
    <property type="component" value="Unassembled WGS sequence"/>
</dbReference>
<accession>A0ABU1DJL0</accession>